<feature type="transmembrane region" description="Helical" evidence="1">
    <location>
        <begin position="236"/>
        <end position="254"/>
    </location>
</feature>
<feature type="transmembrane region" description="Helical" evidence="1">
    <location>
        <begin position="115"/>
        <end position="135"/>
    </location>
</feature>
<feature type="transmembrane region" description="Helical" evidence="1">
    <location>
        <begin position="260"/>
        <end position="284"/>
    </location>
</feature>
<dbReference type="EMBL" id="QNRJ01000012">
    <property type="protein sequence ID" value="RBP02752.1"/>
    <property type="molecule type" value="Genomic_DNA"/>
</dbReference>
<proteinExistence type="predicted"/>
<keyword evidence="1" id="KW-1133">Transmembrane helix</keyword>
<sequence length="381" mass="43085">MEQVQPTEKQVQVKKKKRVYSLDMLRGIIVALSVFLSTIPYGQVDYPYFRHAQWYGVTLIDIILPTFITIFGVSMAIAYQRGVKWEKILKRTVRLIVYGIIFTIIVEWTLDFQTIRLTGVLQMFALLGIVTVAITKFVQSPLKLMAIALLVSSVYGGLILYTGQSCEGGLPQPECNPSHIIDSTVFGESHLYHHGERGYDPEGLVTSLSALSNVLFGYAFGRLILTRKETGAWRELLGIGALLIALSLAWDQFLPYNKRLWTPAFALLAAGFAASMLSILYLIFDKRKTDAKETALKPVVWFLEAYGRNSFLIYFGKFMLGSVLIHLSVTHDGIEKSLSRVINEWVATFTPHPQLAYGLLNLIFWTIVAFVCHKKKWYLKV</sequence>
<keyword evidence="1" id="KW-0472">Membrane</keyword>
<organism evidence="3 4">
    <name type="scientific">Rossellomorea aquimaris</name>
    <dbReference type="NCBI Taxonomy" id="189382"/>
    <lineage>
        <taxon>Bacteria</taxon>
        <taxon>Bacillati</taxon>
        <taxon>Bacillota</taxon>
        <taxon>Bacilli</taxon>
        <taxon>Bacillales</taxon>
        <taxon>Bacillaceae</taxon>
        <taxon>Rossellomorea</taxon>
    </lineage>
</organism>
<feature type="transmembrane region" description="Helical" evidence="1">
    <location>
        <begin position="204"/>
        <end position="224"/>
    </location>
</feature>
<dbReference type="OrthoDB" id="9788724at2"/>
<evidence type="ECO:0000313" key="3">
    <source>
        <dbReference type="EMBL" id="RBP02752.1"/>
    </source>
</evidence>
<keyword evidence="3" id="KW-0808">Transferase</keyword>
<accession>A0A366EK03</accession>
<evidence type="ECO:0000313" key="4">
    <source>
        <dbReference type="Proteomes" id="UP000252118"/>
    </source>
</evidence>
<protein>
    <submittedName>
        <fullName evidence="3">Putative acyltransferase</fullName>
    </submittedName>
</protein>
<dbReference type="InterPro" id="IPR012429">
    <property type="entry name" value="HGSNAT_cat"/>
</dbReference>
<dbReference type="RefSeq" id="WP_113970399.1">
    <property type="nucleotide sequence ID" value="NZ_QNRJ01000012.1"/>
</dbReference>
<feature type="domain" description="Heparan-alpha-glucosaminide N-acetyltransferase catalytic" evidence="2">
    <location>
        <begin position="18"/>
        <end position="154"/>
    </location>
</feature>
<feature type="transmembrane region" description="Helical" evidence="1">
    <location>
        <begin position="142"/>
        <end position="161"/>
    </location>
</feature>
<dbReference type="PANTHER" id="PTHR31061">
    <property type="entry name" value="LD22376P"/>
    <property type="match status" value="1"/>
</dbReference>
<feature type="transmembrane region" description="Helical" evidence="1">
    <location>
        <begin position="355"/>
        <end position="372"/>
    </location>
</feature>
<evidence type="ECO:0000256" key="1">
    <source>
        <dbReference type="SAM" id="Phobius"/>
    </source>
</evidence>
<feature type="transmembrane region" description="Helical" evidence="1">
    <location>
        <begin position="311"/>
        <end position="329"/>
    </location>
</feature>
<dbReference type="GO" id="GO:0016746">
    <property type="term" value="F:acyltransferase activity"/>
    <property type="evidence" value="ECO:0007669"/>
    <property type="project" value="UniProtKB-KW"/>
</dbReference>
<feature type="transmembrane region" description="Helical" evidence="1">
    <location>
        <begin position="54"/>
        <end position="79"/>
    </location>
</feature>
<name>A0A366EK03_9BACI</name>
<dbReference type="Pfam" id="PF07786">
    <property type="entry name" value="HGSNAT_cat"/>
    <property type="match status" value="1"/>
</dbReference>
<dbReference type="Proteomes" id="UP000252118">
    <property type="component" value="Unassembled WGS sequence"/>
</dbReference>
<keyword evidence="3" id="KW-0012">Acyltransferase</keyword>
<dbReference type="PANTHER" id="PTHR31061:SF24">
    <property type="entry name" value="LD22376P"/>
    <property type="match status" value="1"/>
</dbReference>
<evidence type="ECO:0000259" key="2">
    <source>
        <dbReference type="Pfam" id="PF07786"/>
    </source>
</evidence>
<reference evidence="3 4" key="1">
    <citation type="submission" date="2018-06" db="EMBL/GenBank/DDBJ databases">
        <title>Freshwater and sediment microbial communities from various areas in North America, analyzing microbe dynamics in response to fracking.</title>
        <authorList>
            <person name="Lamendella R."/>
        </authorList>
    </citation>
    <scope>NUCLEOTIDE SEQUENCE [LARGE SCALE GENOMIC DNA]</scope>
    <source>
        <strain evidence="3 4">97B</strain>
    </source>
</reference>
<keyword evidence="1" id="KW-0812">Transmembrane</keyword>
<gene>
    <name evidence="3" type="ORF">DET59_11237</name>
</gene>
<dbReference type="AlphaFoldDB" id="A0A366EK03"/>
<feature type="transmembrane region" description="Helical" evidence="1">
    <location>
        <begin position="91"/>
        <end position="109"/>
    </location>
</feature>
<comment type="caution">
    <text evidence="3">The sequence shown here is derived from an EMBL/GenBank/DDBJ whole genome shotgun (WGS) entry which is preliminary data.</text>
</comment>
<feature type="transmembrane region" description="Helical" evidence="1">
    <location>
        <begin position="24"/>
        <end position="42"/>
    </location>
</feature>